<dbReference type="PROSITE" id="PS50937">
    <property type="entry name" value="HTH_MERR_2"/>
    <property type="match status" value="1"/>
</dbReference>
<dbReference type="Pfam" id="PF13411">
    <property type="entry name" value="MerR_1"/>
    <property type="match status" value="1"/>
</dbReference>
<evidence type="ECO:0000256" key="2">
    <source>
        <dbReference type="ARBA" id="ARBA00023125"/>
    </source>
</evidence>
<dbReference type="SUPFAM" id="SSF46955">
    <property type="entry name" value="Putative DNA-binding domain"/>
    <property type="match status" value="1"/>
</dbReference>
<keyword evidence="4" id="KW-0175">Coiled coil</keyword>
<dbReference type="Gene3D" id="1.10.1660.10">
    <property type="match status" value="1"/>
</dbReference>
<dbReference type="SMART" id="SM00422">
    <property type="entry name" value="HTH_MERR"/>
    <property type="match status" value="1"/>
</dbReference>
<dbReference type="RefSeq" id="WP_034742283.1">
    <property type="nucleotide sequence ID" value="NZ_AWFG01000052.1"/>
</dbReference>
<evidence type="ECO:0000256" key="1">
    <source>
        <dbReference type="ARBA" id="ARBA00023015"/>
    </source>
</evidence>
<dbReference type="PANTHER" id="PTHR30204:SF94">
    <property type="entry name" value="HEAVY METAL-DEPENDENT TRANSCRIPTIONAL REGULATOR HI_0293-RELATED"/>
    <property type="match status" value="1"/>
</dbReference>
<name>A0A062UJ07_9PROT</name>
<dbReference type="PROSITE" id="PS00552">
    <property type="entry name" value="HTH_MERR_1"/>
    <property type="match status" value="1"/>
</dbReference>
<feature type="domain" description="HTH merR-type" evidence="5">
    <location>
        <begin position="1"/>
        <end position="69"/>
    </location>
</feature>
<evidence type="ECO:0000256" key="4">
    <source>
        <dbReference type="SAM" id="Coils"/>
    </source>
</evidence>
<dbReference type="OrthoDB" id="9802944at2"/>
<dbReference type="InterPro" id="IPR047057">
    <property type="entry name" value="MerR_fam"/>
</dbReference>
<accession>A0A062UJ07</accession>
<evidence type="ECO:0000259" key="5">
    <source>
        <dbReference type="PROSITE" id="PS50937"/>
    </source>
</evidence>
<evidence type="ECO:0000256" key="3">
    <source>
        <dbReference type="ARBA" id="ARBA00023163"/>
    </source>
</evidence>
<keyword evidence="3" id="KW-0804">Transcription</keyword>
<sequence length="116" mass="13228">MRIGELARRAGVSTSRIRFYESRGILSPPERLPNGYRVYGDYDLKVLVFISRAQSLGFTLEEVTQHLRSPSGAARKPRFLSRLEVKLVEIDAHLEEVRARRQAIAEIISQLKEAGY</sequence>
<evidence type="ECO:0000313" key="6">
    <source>
        <dbReference type="EMBL" id="KCZ56110.1"/>
    </source>
</evidence>
<organism evidence="6 7">
    <name type="scientific">Hyphomonas chukchiensis</name>
    <dbReference type="NCBI Taxonomy" id="1280947"/>
    <lineage>
        <taxon>Bacteria</taxon>
        <taxon>Pseudomonadati</taxon>
        <taxon>Pseudomonadota</taxon>
        <taxon>Alphaproteobacteria</taxon>
        <taxon>Hyphomonadales</taxon>
        <taxon>Hyphomonadaceae</taxon>
        <taxon>Hyphomonas</taxon>
    </lineage>
</organism>
<dbReference type="EMBL" id="AWFG01000052">
    <property type="protein sequence ID" value="KCZ56110.1"/>
    <property type="molecule type" value="Genomic_DNA"/>
</dbReference>
<gene>
    <name evidence="6" type="ORF">HY30_07590</name>
</gene>
<keyword evidence="7" id="KW-1185">Reference proteome</keyword>
<keyword evidence="1" id="KW-0805">Transcription regulation</keyword>
<feature type="coiled-coil region" evidence="4">
    <location>
        <begin position="80"/>
        <end position="114"/>
    </location>
</feature>
<reference evidence="6 7" key="1">
    <citation type="journal article" date="2014" name="Antonie Van Leeuwenhoek">
        <title>Hyphomonas beringensis sp. nov. and Hyphomonas chukchiensis sp. nov., isolated from surface seawater of the Bering Sea and Chukchi Sea.</title>
        <authorList>
            <person name="Li C."/>
            <person name="Lai Q."/>
            <person name="Li G."/>
            <person name="Dong C."/>
            <person name="Wang J."/>
            <person name="Liao Y."/>
            <person name="Shao Z."/>
        </authorList>
    </citation>
    <scope>NUCLEOTIDE SEQUENCE [LARGE SCALE GENOMIC DNA]</scope>
    <source>
        <strain evidence="6 7">BH-BN04-4</strain>
    </source>
</reference>
<dbReference type="PATRIC" id="fig|1280947.3.peg.2939"/>
<protein>
    <recommendedName>
        <fullName evidence="5">HTH merR-type domain-containing protein</fullName>
    </recommendedName>
</protein>
<comment type="caution">
    <text evidence="6">The sequence shown here is derived from an EMBL/GenBank/DDBJ whole genome shotgun (WGS) entry which is preliminary data.</text>
</comment>
<dbReference type="InterPro" id="IPR009061">
    <property type="entry name" value="DNA-bd_dom_put_sf"/>
</dbReference>
<dbReference type="InterPro" id="IPR000551">
    <property type="entry name" value="MerR-type_HTH_dom"/>
</dbReference>
<dbReference type="AlphaFoldDB" id="A0A062UJ07"/>
<dbReference type="GO" id="GO:0003700">
    <property type="term" value="F:DNA-binding transcription factor activity"/>
    <property type="evidence" value="ECO:0007669"/>
    <property type="project" value="InterPro"/>
</dbReference>
<dbReference type="PANTHER" id="PTHR30204">
    <property type="entry name" value="REDOX-CYCLING DRUG-SENSING TRANSCRIPTIONAL ACTIVATOR SOXR"/>
    <property type="match status" value="1"/>
</dbReference>
<dbReference type="eggNOG" id="COG0789">
    <property type="taxonomic scope" value="Bacteria"/>
</dbReference>
<dbReference type="Proteomes" id="UP000027190">
    <property type="component" value="Unassembled WGS sequence"/>
</dbReference>
<proteinExistence type="predicted"/>
<dbReference type="STRING" id="1280947.HY30_07590"/>
<evidence type="ECO:0000313" key="7">
    <source>
        <dbReference type="Proteomes" id="UP000027190"/>
    </source>
</evidence>
<dbReference type="PRINTS" id="PR00040">
    <property type="entry name" value="HTHMERR"/>
</dbReference>
<keyword evidence="2" id="KW-0238">DNA-binding</keyword>
<dbReference type="GO" id="GO:0003677">
    <property type="term" value="F:DNA binding"/>
    <property type="evidence" value="ECO:0007669"/>
    <property type="project" value="UniProtKB-KW"/>
</dbReference>